<proteinExistence type="predicted"/>
<organism evidence="1 2">
    <name type="scientific">Candidatus Eisenbergiella merdavium</name>
    <dbReference type="NCBI Taxonomy" id="2838551"/>
    <lineage>
        <taxon>Bacteria</taxon>
        <taxon>Bacillati</taxon>
        <taxon>Bacillota</taxon>
        <taxon>Clostridia</taxon>
        <taxon>Lachnospirales</taxon>
        <taxon>Lachnospiraceae</taxon>
        <taxon>Eisenbergiella</taxon>
    </lineage>
</organism>
<accession>A0A9D2NDJ0</accession>
<dbReference type="Proteomes" id="UP000823891">
    <property type="component" value="Unassembled WGS sequence"/>
</dbReference>
<dbReference type="AlphaFoldDB" id="A0A9D2NDJ0"/>
<sequence>MYKVEIQFDTKNLTPTDMERICEETDQIFEKEDLSCANRQPGKRVYLDRGRKQDYGRFWAALFAVKSSRRITDHLQECFWYNGNEKENLITDFIRN</sequence>
<protein>
    <submittedName>
        <fullName evidence="1">Uncharacterized protein</fullName>
    </submittedName>
</protein>
<dbReference type="EMBL" id="DWWS01000008">
    <property type="protein sequence ID" value="HJC22377.1"/>
    <property type="molecule type" value="Genomic_DNA"/>
</dbReference>
<gene>
    <name evidence="1" type="ORF">H9761_01570</name>
</gene>
<comment type="caution">
    <text evidence="1">The sequence shown here is derived from an EMBL/GenBank/DDBJ whole genome shotgun (WGS) entry which is preliminary data.</text>
</comment>
<evidence type="ECO:0000313" key="1">
    <source>
        <dbReference type="EMBL" id="HJC22377.1"/>
    </source>
</evidence>
<reference evidence="1" key="2">
    <citation type="submission" date="2021-04" db="EMBL/GenBank/DDBJ databases">
        <authorList>
            <person name="Gilroy R."/>
        </authorList>
    </citation>
    <scope>NUCLEOTIDE SEQUENCE</scope>
    <source>
        <strain evidence="1">USAMLcec2-132</strain>
    </source>
</reference>
<evidence type="ECO:0000313" key="2">
    <source>
        <dbReference type="Proteomes" id="UP000823891"/>
    </source>
</evidence>
<name>A0A9D2NDJ0_9FIRM</name>
<reference evidence="1" key="1">
    <citation type="journal article" date="2021" name="PeerJ">
        <title>Extensive microbial diversity within the chicken gut microbiome revealed by metagenomics and culture.</title>
        <authorList>
            <person name="Gilroy R."/>
            <person name="Ravi A."/>
            <person name="Getino M."/>
            <person name="Pursley I."/>
            <person name="Horton D.L."/>
            <person name="Alikhan N.F."/>
            <person name="Baker D."/>
            <person name="Gharbi K."/>
            <person name="Hall N."/>
            <person name="Watson M."/>
            <person name="Adriaenssens E.M."/>
            <person name="Foster-Nyarko E."/>
            <person name="Jarju S."/>
            <person name="Secka A."/>
            <person name="Antonio M."/>
            <person name="Oren A."/>
            <person name="Chaudhuri R.R."/>
            <person name="La Ragione R."/>
            <person name="Hildebrand F."/>
            <person name="Pallen M.J."/>
        </authorList>
    </citation>
    <scope>NUCLEOTIDE SEQUENCE</scope>
    <source>
        <strain evidence="1">USAMLcec2-132</strain>
    </source>
</reference>